<dbReference type="SMART" id="SM00382">
    <property type="entry name" value="AAA"/>
    <property type="match status" value="1"/>
</dbReference>
<dbReference type="Gene3D" id="3.40.50.300">
    <property type="entry name" value="P-loop containing nucleotide triphosphate hydrolases"/>
    <property type="match status" value="1"/>
</dbReference>
<accession>A0A523BAP5</accession>
<reference evidence="4 6" key="2">
    <citation type="journal article" date="2019" name="Nat. Microbiol.">
        <title>Wide diversity of methane and short-chain alkane metabolisms in uncultured archaea.</title>
        <authorList>
            <person name="Borrel G."/>
            <person name="Adam P.S."/>
            <person name="McKay L.J."/>
            <person name="Chen L.X."/>
            <person name="Sierra-Garcia I.N."/>
            <person name="Sieber C.M."/>
            <person name="Letourneur Q."/>
            <person name="Ghozlane A."/>
            <person name="Andersen G.L."/>
            <person name="Li W.J."/>
            <person name="Hallam S.J."/>
            <person name="Muyzer G."/>
            <person name="de Oliveira V.M."/>
            <person name="Inskeep W.P."/>
            <person name="Banfield J.F."/>
            <person name="Gribaldo S."/>
        </authorList>
    </citation>
    <scope>NUCLEOTIDE SEQUENCE [LARGE SCALE GENOMIC DNA]</scope>
    <source>
        <strain evidence="4">Verst-YHS</strain>
    </source>
</reference>
<reference evidence="5 7" key="1">
    <citation type="journal article" date="2019" name="Nat. Microbiol.">
        <title>Expanding anaerobic alkane metabolism in the domain of Archaea.</title>
        <authorList>
            <person name="Wang Y."/>
            <person name="Wegener G."/>
            <person name="Hou J."/>
            <person name="Wang F."/>
            <person name="Xiao X."/>
        </authorList>
    </citation>
    <scope>NUCLEOTIDE SEQUENCE [LARGE SCALE GENOMIC DNA]</scope>
    <source>
        <strain evidence="5">WYZ-LMO11</strain>
    </source>
</reference>
<evidence type="ECO:0000313" key="6">
    <source>
        <dbReference type="Proteomes" id="UP000316080"/>
    </source>
</evidence>
<sequence length="223" mass="24704">MPQIFLDSISKKYKVAGREIIALDSISLEFPEKGIVVIAGPSGAGKTTLIKIIAGLELPTSGSVFIDGVDISHLSGYEIAWFRRKKIGFKPQDPVLIPQLTVLENVALPLLINYVEKEKAFKVAKELLEELELSERIYHKPSQLSGGEYERVSLAQTIIGSPPIIILDEPTAHLDISTSKKVANILKKRQRETESLYIITTLEESLIEGADKIFNLVKGKLIR</sequence>
<comment type="caution">
    <text evidence="5">The sequence shown here is derived from an EMBL/GenBank/DDBJ whole genome shotgun (WGS) entry which is preliminary data.</text>
</comment>
<feature type="domain" description="ABC transporter" evidence="3">
    <location>
        <begin position="4"/>
        <end position="222"/>
    </location>
</feature>
<evidence type="ECO:0000313" key="5">
    <source>
        <dbReference type="EMBL" id="TDA38017.1"/>
    </source>
</evidence>
<dbReference type="AlphaFoldDB" id="A0A523BAP5"/>
<keyword evidence="2 4" id="KW-0067">ATP-binding</keyword>
<dbReference type="Proteomes" id="UP000317265">
    <property type="component" value="Unassembled WGS sequence"/>
</dbReference>
<dbReference type="EMBL" id="RXIH01000001">
    <property type="protein sequence ID" value="RZN57908.1"/>
    <property type="molecule type" value="Genomic_DNA"/>
</dbReference>
<evidence type="ECO:0000313" key="4">
    <source>
        <dbReference type="EMBL" id="RZN57908.1"/>
    </source>
</evidence>
<proteinExistence type="predicted"/>
<evidence type="ECO:0000313" key="7">
    <source>
        <dbReference type="Proteomes" id="UP000317265"/>
    </source>
</evidence>
<keyword evidence="1" id="KW-0547">Nucleotide-binding</keyword>
<dbReference type="PANTHER" id="PTHR24220">
    <property type="entry name" value="IMPORT ATP-BINDING PROTEIN"/>
    <property type="match status" value="1"/>
</dbReference>
<evidence type="ECO:0000256" key="1">
    <source>
        <dbReference type="ARBA" id="ARBA00022741"/>
    </source>
</evidence>
<evidence type="ECO:0000259" key="3">
    <source>
        <dbReference type="PROSITE" id="PS50893"/>
    </source>
</evidence>
<dbReference type="InterPro" id="IPR015854">
    <property type="entry name" value="ABC_transpr_LolD-like"/>
</dbReference>
<dbReference type="SUPFAM" id="SSF52540">
    <property type="entry name" value="P-loop containing nucleoside triphosphate hydrolases"/>
    <property type="match status" value="1"/>
</dbReference>
<organism evidence="5 7">
    <name type="scientific">Thermoproteota archaeon</name>
    <dbReference type="NCBI Taxonomy" id="2056631"/>
    <lineage>
        <taxon>Archaea</taxon>
        <taxon>Thermoproteota</taxon>
    </lineage>
</organism>
<dbReference type="InterPro" id="IPR003593">
    <property type="entry name" value="AAA+_ATPase"/>
</dbReference>
<protein>
    <submittedName>
        <fullName evidence="4">ATP-binding cassette domain-containing protein</fullName>
    </submittedName>
</protein>
<dbReference type="InterPro" id="IPR003439">
    <property type="entry name" value="ABC_transporter-like_ATP-bd"/>
</dbReference>
<name>A0A523BAP5_9CREN</name>
<gene>
    <name evidence="5" type="ORF">DSO09_05780</name>
    <name evidence="4" type="ORF">EF809_00415</name>
</gene>
<evidence type="ECO:0000256" key="2">
    <source>
        <dbReference type="ARBA" id="ARBA00022840"/>
    </source>
</evidence>
<dbReference type="GO" id="GO:0005886">
    <property type="term" value="C:plasma membrane"/>
    <property type="evidence" value="ECO:0007669"/>
    <property type="project" value="TreeGrafter"/>
</dbReference>
<dbReference type="EMBL" id="QNVI01000061">
    <property type="protein sequence ID" value="TDA38017.1"/>
    <property type="molecule type" value="Genomic_DNA"/>
</dbReference>
<dbReference type="Pfam" id="PF00005">
    <property type="entry name" value="ABC_tran"/>
    <property type="match status" value="1"/>
</dbReference>
<dbReference type="Proteomes" id="UP000316080">
    <property type="component" value="Unassembled WGS sequence"/>
</dbReference>
<dbReference type="GO" id="GO:0016887">
    <property type="term" value="F:ATP hydrolysis activity"/>
    <property type="evidence" value="ECO:0007669"/>
    <property type="project" value="InterPro"/>
</dbReference>
<dbReference type="GO" id="GO:0005524">
    <property type="term" value="F:ATP binding"/>
    <property type="evidence" value="ECO:0007669"/>
    <property type="project" value="UniProtKB-KW"/>
</dbReference>
<dbReference type="PANTHER" id="PTHR24220:SF86">
    <property type="entry name" value="ABC TRANSPORTER ABCH.1"/>
    <property type="match status" value="1"/>
</dbReference>
<dbReference type="PROSITE" id="PS50893">
    <property type="entry name" value="ABC_TRANSPORTER_2"/>
    <property type="match status" value="1"/>
</dbReference>
<dbReference type="InterPro" id="IPR027417">
    <property type="entry name" value="P-loop_NTPase"/>
</dbReference>
<dbReference type="GO" id="GO:0022857">
    <property type="term" value="F:transmembrane transporter activity"/>
    <property type="evidence" value="ECO:0007669"/>
    <property type="project" value="TreeGrafter"/>
</dbReference>